<comment type="caution">
    <text evidence="3">The sequence shown here is derived from an EMBL/GenBank/DDBJ whole genome shotgun (WGS) entry which is preliminary data.</text>
</comment>
<accession>A0A8K0I8S6</accession>
<feature type="coiled-coil region" evidence="1">
    <location>
        <begin position="1"/>
        <end position="35"/>
    </location>
</feature>
<reference evidence="3" key="2">
    <citation type="submission" date="2019-07" db="EMBL/GenBank/DDBJ databases">
        <authorList>
            <person name="Yang Y."/>
            <person name="Bocs S."/>
            <person name="Baudouin L."/>
        </authorList>
    </citation>
    <scope>NUCLEOTIDE SEQUENCE</scope>
    <source>
        <tissue evidence="3">Spear leaf of Hainan Tall coconut</tissue>
    </source>
</reference>
<evidence type="ECO:0000313" key="4">
    <source>
        <dbReference type="Proteomes" id="UP000797356"/>
    </source>
</evidence>
<organism evidence="3 4">
    <name type="scientific">Cocos nucifera</name>
    <name type="common">Coconut palm</name>
    <dbReference type="NCBI Taxonomy" id="13894"/>
    <lineage>
        <taxon>Eukaryota</taxon>
        <taxon>Viridiplantae</taxon>
        <taxon>Streptophyta</taxon>
        <taxon>Embryophyta</taxon>
        <taxon>Tracheophyta</taxon>
        <taxon>Spermatophyta</taxon>
        <taxon>Magnoliopsida</taxon>
        <taxon>Liliopsida</taxon>
        <taxon>Arecaceae</taxon>
        <taxon>Arecoideae</taxon>
        <taxon>Cocoseae</taxon>
        <taxon>Attaleinae</taxon>
        <taxon>Cocos</taxon>
    </lineage>
</organism>
<dbReference type="EMBL" id="CM017876">
    <property type="protein sequence ID" value="KAG1341840.1"/>
    <property type="molecule type" value="Genomic_DNA"/>
</dbReference>
<proteinExistence type="predicted"/>
<sequence>MAKLEEALVLKEATVKAAEDRMELIKAKANEEKVKASNEAKLRGIKEFKASEKFENKVVEGFSIIYVYGLEACKACFIWMVSKLDLSHLHSEDSNNEGGAFSLDEDEPALAEDKSTPVENKLAPAEDLAPTIDHAMGGPTEETIDHPTKPMLEDLD</sequence>
<reference evidence="3" key="1">
    <citation type="journal article" date="2017" name="Gigascience">
        <title>The genome draft of coconut (Cocos nucifera).</title>
        <authorList>
            <person name="Xiao Y."/>
            <person name="Xu P."/>
            <person name="Fan H."/>
            <person name="Baudouin L."/>
            <person name="Xia W."/>
            <person name="Bocs S."/>
            <person name="Xu J."/>
            <person name="Li Q."/>
            <person name="Guo A."/>
            <person name="Zhou L."/>
            <person name="Li J."/>
            <person name="Wu Y."/>
            <person name="Ma Z."/>
            <person name="Armero A."/>
            <person name="Issali A.E."/>
            <person name="Liu N."/>
            <person name="Peng M."/>
            <person name="Yang Y."/>
        </authorList>
    </citation>
    <scope>NUCLEOTIDE SEQUENCE</scope>
    <source>
        <tissue evidence="3">Spear leaf of Hainan Tall coconut</tissue>
    </source>
</reference>
<gene>
    <name evidence="3" type="ORF">COCNU_05G000690</name>
</gene>
<feature type="compositionally biased region" description="Basic and acidic residues" evidence="2">
    <location>
        <begin position="143"/>
        <end position="156"/>
    </location>
</feature>
<protein>
    <submittedName>
        <fullName evidence="3">Uncharacterized protein</fullName>
    </submittedName>
</protein>
<evidence type="ECO:0000256" key="1">
    <source>
        <dbReference type="SAM" id="Coils"/>
    </source>
</evidence>
<feature type="region of interest" description="Disordered" evidence="2">
    <location>
        <begin position="90"/>
        <end position="156"/>
    </location>
</feature>
<dbReference type="Proteomes" id="UP000797356">
    <property type="component" value="Chromosome 5"/>
</dbReference>
<evidence type="ECO:0000313" key="3">
    <source>
        <dbReference type="EMBL" id="KAG1341840.1"/>
    </source>
</evidence>
<keyword evidence="4" id="KW-1185">Reference proteome</keyword>
<name>A0A8K0I8S6_COCNU</name>
<dbReference type="AlphaFoldDB" id="A0A8K0I8S6"/>
<evidence type="ECO:0000256" key="2">
    <source>
        <dbReference type="SAM" id="MobiDB-lite"/>
    </source>
</evidence>
<keyword evidence="1" id="KW-0175">Coiled coil</keyword>